<keyword evidence="3" id="KW-1185">Reference proteome</keyword>
<protein>
    <submittedName>
        <fullName evidence="2">NXPE family member 4</fullName>
    </submittedName>
</protein>
<organism evidence="2 3">
    <name type="scientific">Holothuria leucospilota</name>
    <name type="common">Black long sea cucumber</name>
    <name type="synonym">Mertensiothuria leucospilota</name>
    <dbReference type="NCBI Taxonomy" id="206669"/>
    <lineage>
        <taxon>Eukaryota</taxon>
        <taxon>Metazoa</taxon>
        <taxon>Echinodermata</taxon>
        <taxon>Eleutherozoa</taxon>
        <taxon>Echinozoa</taxon>
        <taxon>Holothuroidea</taxon>
        <taxon>Aspidochirotacea</taxon>
        <taxon>Aspidochirotida</taxon>
        <taxon>Holothuriidae</taxon>
        <taxon>Holothuria</taxon>
    </lineage>
</organism>
<reference evidence="2" key="1">
    <citation type="submission" date="2021-10" db="EMBL/GenBank/DDBJ databases">
        <title>Tropical sea cucumber genome reveals ecological adaptation and Cuvierian tubules defense mechanism.</title>
        <authorList>
            <person name="Chen T."/>
        </authorList>
    </citation>
    <scope>NUCLEOTIDE SEQUENCE</scope>
    <source>
        <strain evidence="2">Nanhai2018</strain>
        <tissue evidence="2">Muscle</tissue>
    </source>
</reference>
<dbReference type="Proteomes" id="UP001152320">
    <property type="component" value="Chromosome 16"/>
</dbReference>
<feature type="signal peptide" evidence="1">
    <location>
        <begin position="1"/>
        <end position="22"/>
    </location>
</feature>
<evidence type="ECO:0000256" key="1">
    <source>
        <dbReference type="SAM" id="SignalP"/>
    </source>
</evidence>
<dbReference type="OrthoDB" id="5950832at2759"/>
<dbReference type="InterPro" id="IPR013783">
    <property type="entry name" value="Ig-like_fold"/>
</dbReference>
<accession>A0A9Q1GX86</accession>
<dbReference type="PANTHER" id="PTHR16165">
    <property type="entry name" value="NXPE FAMILY MEMBER"/>
    <property type="match status" value="1"/>
</dbReference>
<dbReference type="InterPro" id="IPR014756">
    <property type="entry name" value="Ig_E-set"/>
</dbReference>
<evidence type="ECO:0000313" key="2">
    <source>
        <dbReference type="EMBL" id="KAJ8027374.1"/>
    </source>
</evidence>
<gene>
    <name evidence="2" type="ORF">HOLleu_32503</name>
</gene>
<sequence>MMKIQGLKNVFFLLLIISATLCAFWGMQKIVVSTVSEESYPRPARKDSLKLASSTKSSFPVLCKFKKKLSVESANRIKEIPLKNRSIDIITSTNFTRVTILGKSVYNVCDPFLVKIEARDDLGRDKTYGGDVFRVKLYSQEPYSAVNADSLEDYGNGTYLATFHMLWEGSMELEVLLVNSAEALPLFSPTIKGDRAKCQTYYGEFKSTDVNGKQYTENRDCSERKFQVRGNGVIEC</sequence>
<evidence type="ECO:0000313" key="3">
    <source>
        <dbReference type="Proteomes" id="UP001152320"/>
    </source>
</evidence>
<proteinExistence type="predicted"/>
<feature type="chain" id="PRO_5040272639" evidence="1">
    <location>
        <begin position="23"/>
        <end position="236"/>
    </location>
</feature>
<dbReference type="SUPFAM" id="SSF81296">
    <property type="entry name" value="E set domains"/>
    <property type="match status" value="1"/>
</dbReference>
<keyword evidence="1" id="KW-0732">Signal</keyword>
<dbReference type="Gene3D" id="2.60.40.10">
    <property type="entry name" value="Immunoglobulins"/>
    <property type="match status" value="1"/>
</dbReference>
<name>A0A9Q1GX86_HOLLE</name>
<dbReference type="AlphaFoldDB" id="A0A9Q1GX86"/>
<dbReference type="PANTHER" id="PTHR16165:SF5">
    <property type="entry name" value="NXPE FAMILY MEMBER 3"/>
    <property type="match status" value="1"/>
</dbReference>
<dbReference type="EMBL" id="JAIZAY010000016">
    <property type="protein sequence ID" value="KAJ8027374.1"/>
    <property type="molecule type" value="Genomic_DNA"/>
</dbReference>
<comment type="caution">
    <text evidence="2">The sequence shown here is derived from an EMBL/GenBank/DDBJ whole genome shotgun (WGS) entry which is preliminary data.</text>
</comment>